<name>A0AA86RBA4_9EUKA</name>
<keyword evidence="3" id="KW-1185">Reference proteome</keyword>
<reference evidence="2 3" key="2">
    <citation type="submission" date="2024-07" db="EMBL/GenBank/DDBJ databases">
        <authorList>
            <person name="Akdeniz Z."/>
        </authorList>
    </citation>
    <scope>NUCLEOTIDE SEQUENCE [LARGE SCALE GENOMIC DNA]</scope>
</reference>
<dbReference type="AlphaFoldDB" id="A0AA86RBA4"/>
<comment type="caution">
    <text evidence="1">The sequence shown here is derived from an EMBL/GenBank/DDBJ whole genome shotgun (WGS) entry which is preliminary data.</text>
</comment>
<dbReference type="Proteomes" id="UP001642409">
    <property type="component" value="Unassembled WGS sequence"/>
</dbReference>
<sequence>MFIYTDVMQNSEIQVEMNYAKVFAVFGFNKQSQTIEHSTINISLNFEVIQAALICIQCDLYVLQSSLIFKAHGQIVSGIMLQSKDILQLLQCNVQYRFNSLKSSGLINQMLVALNEFILTDFKLSGNNVQDNQNGYFVQTINISNYQQQIIIQTRQVQICVEFTTARVGNGNIMLSTSTEILSCINICQLGKYVYGLCLENLILGEYHELNDSFTCSPPFIYNGEFCECSQGYLLNSTKCLNIVDHLTKIDTWLSENFSILSNQTAQSIELANKLNIIEGYIISNASDLYQQIQTSFNTSNTYLFGNISHLNQTINTNKLALQQQIQNNEFKFEQQINLSNQYSGGPSKCFFELGRRMKFII</sequence>
<dbReference type="EMBL" id="CAXDID020000034">
    <property type="protein sequence ID" value="CAL5996237.1"/>
    <property type="molecule type" value="Genomic_DNA"/>
</dbReference>
<proteinExistence type="predicted"/>
<accession>A0AA86RBA4</accession>
<evidence type="ECO:0000313" key="1">
    <source>
        <dbReference type="EMBL" id="CAI9971483.1"/>
    </source>
</evidence>
<dbReference type="EMBL" id="CATOUU010001090">
    <property type="protein sequence ID" value="CAI9971483.1"/>
    <property type="molecule type" value="Genomic_DNA"/>
</dbReference>
<reference evidence="1" key="1">
    <citation type="submission" date="2023-06" db="EMBL/GenBank/DDBJ databases">
        <authorList>
            <person name="Kurt Z."/>
        </authorList>
    </citation>
    <scope>NUCLEOTIDE SEQUENCE</scope>
</reference>
<gene>
    <name evidence="2" type="ORF">HINF_LOCUS14672</name>
    <name evidence="1" type="ORF">HINF_LOCUS59128</name>
</gene>
<evidence type="ECO:0000313" key="3">
    <source>
        <dbReference type="Proteomes" id="UP001642409"/>
    </source>
</evidence>
<protein>
    <submittedName>
        <fullName evidence="2">Hypothetical_protein</fullName>
    </submittedName>
</protein>
<evidence type="ECO:0000313" key="2">
    <source>
        <dbReference type="EMBL" id="CAL5996237.1"/>
    </source>
</evidence>
<organism evidence="1">
    <name type="scientific">Hexamita inflata</name>
    <dbReference type="NCBI Taxonomy" id="28002"/>
    <lineage>
        <taxon>Eukaryota</taxon>
        <taxon>Metamonada</taxon>
        <taxon>Diplomonadida</taxon>
        <taxon>Hexamitidae</taxon>
        <taxon>Hexamitinae</taxon>
        <taxon>Hexamita</taxon>
    </lineage>
</organism>